<dbReference type="AlphaFoldDB" id="A0A0F4KRN1"/>
<dbReference type="Pfam" id="PF00163">
    <property type="entry name" value="Ribosomal_S4"/>
    <property type="match status" value="1"/>
</dbReference>
<protein>
    <recommendedName>
        <fullName evidence="8 9">Small ribosomal subunit protein uS4</fullName>
    </recommendedName>
</protein>
<keyword evidence="6 9" id="KW-0687">Ribonucleoprotein</keyword>
<evidence type="ECO:0000259" key="12">
    <source>
        <dbReference type="SMART" id="SM00363"/>
    </source>
</evidence>
<evidence type="ECO:0000256" key="5">
    <source>
        <dbReference type="ARBA" id="ARBA00022980"/>
    </source>
</evidence>
<evidence type="ECO:0000313" key="14">
    <source>
        <dbReference type="EMBL" id="KJY48649.1"/>
    </source>
</evidence>
<evidence type="ECO:0000256" key="8">
    <source>
        <dbReference type="ARBA" id="ARBA00035254"/>
    </source>
</evidence>
<feature type="domain" description="Small ribosomal subunit protein uS4 N-terminal" evidence="13">
    <location>
        <begin position="3"/>
        <end position="92"/>
    </location>
</feature>
<dbReference type="InterPro" id="IPR022801">
    <property type="entry name" value="Ribosomal_uS4"/>
</dbReference>
<keyword evidence="4 9" id="KW-0694">RNA-binding</keyword>
<dbReference type="GO" id="GO:0042274">
    <property type="term" value="P:ribosomal small subunit biogenesis"/>
    <property type="evidence" value="ECO:0007669"/>
    <property type="project" value="TreeGrafter"/>
</dbReference>
<dbReference type="Gene3D" id="1.10.1050.10">
    <property type="entry name" value="Ribosomal Protein S4 Delta 41, Chain A, domain 1"/>
    <property type="match status" value="1"/>
</dbReference>
<dbReference type="FunFam" id="1.10.1050.10:FF:000001">
    <property type="entry name" value="30S ribosomal protein S4"/>
    <property type="match status" value="1"/>
</dbReference>
<dbReference type="InterPro" id="IPR005709">
    <property type="entry name" value="Ribosomal_uS4_bac-type"/>
</dbReference>
<dbReference type="CDD" id="cd00165">
    <property type="entry name" value="S4"/>
    <property type="match status" value="1"/>
</dbReference>
<dbReference type="PROSITE" id="PS00632">
    <property type="entry name" value="RIBOSOMAL_S4"/>
    <property type="match status" value="1"/>
</dbReference>
<comment type="function">
    <text evidence="9">With S5 and S12 plays an important role in translational accuracy.</text>
</comment>
<comment type="function">
    <text evidence="1 9">One of the primary rRNA binding proteins, it binds directly to 16S rRNA where it nucleates assembly of the body of the 30S subunit.</text>
</comment>
<dbReference type="FunFam" id="3.10.290.10:FF:000001">
    <property type="entry name" value="30S ribosomal protein S4"/>
    <property type="match status" value="1"/>
</dbReference>
<dbReference type="InterPro" id="IPR002942">
    <property type="entry name" value="S4_RNA-bd"/>
</dbReference>
<evidence type="ECO:0000256" key="11">
    <source>
        <dbReference type="SAM" id="MobiDB-lite"/>
    </source>
</evidence>
<evidence type="ECO:0000256" key="4">
    <source>
        <dbReference type="ARBA" id="ARBA00022884"/>
    </source>
</evidence>
<dbReference type="STRING" id="1218508.JG29_10520"/>
<organism evidence="14 15">
    <name type="scientific">Bombilactobacillus mellis</name>
    <dbReference type="NCBI Taxonomy" id="1218508"/>
    <lineage>
        <taxon>Bacteria</taxon>
        <taxon>Bacillati</taxon>
        <taxon>Bacillota</taxon>
        <taxon>Bacilli</taxon>
        <taxon>Lactobacillales</taxon>
        <taxon>Lactobacillaceae</taxon>
        <taxon>Bombilactobacillus</taxon>
    </lineage>
</organism>
<comment type="caution">
    <text evidence="14">The sequence shown here is derived from an EMBL/GenBank/DDBJ whole genome shotgun (WGS) entry which is preliminary data.</text>
</comment>
<evidence type="ECO:0000259" key="13">
    <source>
        <dbReference type="SMART" id="SM01390"/>
    </source>
</evidence>
<dbReference type="InterPro" id="IPR036986">
    <property type="entry name" value="S4_RNA-bd_sf"/>
</dbReference>
<dbReference type="OrthoDB" id="9803672at2"/>
<keyword evidence="3 9" id="KW-0699">rRNA-binding</keyword>
<dbReference type="PANTHER" id="PTHR11831">
    <property type="entry name" value="30S 40S RIBOSOMAL PROTEIN"/>
    <property type="match status" value="1"/>
</dbReference>
<dbReference type="PROSITE" id="PS50889">
    <property type="entry name" value="S4"/>
    <property type="match status" value="1"/>
</dbReference>
<proteinExistence type="inferred from homology"/>
<dbReference type="HOGENOM" id="CLU_092403_0_1_9"/>
<feature type="domain" description="RNA-binding S4" evidence="12">
    <location>
        <begin position="93"/>
        <end position="157"/>
    </location>
</feature>
<name>A0A0F4KRN1_9LACO</name>
<gene>
    <name evidence="9 14" type="primary">rpsD</name>
    <name evidence="14" type="ORF">JG29_10520</name>
</gene>
<dbReference type="Gene3D" id="3.10.290.10">
    <property type="entry name" value="RNA-binding S4 domain"/>
    <property type="match status" value="1"/>
</dbReference>
<evidence type="ECO:0000256" key="6">
    <source>
        <dbReference type="ARBA" id="ARBA00023274"/>
    </source>
</evidence>
<evidence type="ECO:0000256" key="10">
    <source>
        <dbReference type="RuleBase" id="RU003699"/>
    </source>
</evidence>
<keyword evidence="5 9" id="KW-0689">Ribosomal protein</keyword>
<feature type="region of interest" description="Disordered" evidence="11">
    <location>
        <begin position="27"/>
        <end position="46"/>
    </location>
</feature>
<dbReference type="SMART" id="SM00363">
    <property type="entry name" value="S4"/>
    <property type="match status" value="1"/>
</dbReference>
<dbReference type="GO" id="GO:0015935">
    <property type="term" value="C:small ribosomal subunit"/>
    <property type="evidence" value="ECO:0007669"/>
    <property type="project" value="InterPro"/>
</dbReference>
<dbReference type="GO" id="GO:0006412">
    <property type="term" value="P:translation"/>
    <property type="evidence" value="ECO:0007669"/>
    <property type="project" value="UniProtKB-UniRule"/>
</dbReference>
<keyword evidence="15" id="KW-1185">Reference proteome</keyword>
<dbReference type="InterPro" id="IPR018079">
    <property type="entry name" value="Ribosomal_uS4_CS"/>
</dbReference>
<evidence type="ECO:0000256" key="9">
    <source>
        <dbReference type="HAMAP-Rule" id="MF_01306"/>
    </source>
</evidence>
<evidence type="ECO:0000313" key="15">
    <source>
        <dbReference type="Proteomes" id="UP000033695"/>
    </source>
</evidence>
<dbReference type="Proteomes" id="UP000033695">
    <property type="component" value="Unassembled WGS sequence"/>
</dbReference>
<dbReference type="HAMAP" id="MF_01306_B">
    <property type="entry name" value="Ribosomal_uS4_B"/>
    <property type="match status" value="1"/>
</dbReference>
<comment type="subunit">
    <text evidence="7 9">Part of the 30S ribosomal subunit. Contacts protein S5. The interaction surface between S4 and S5 is involved in control of translational fidelity.</text>
</comment>
<reference evidence="14 15" key="1">
    <citation type="submission" date="2014-12" db="EMBL/GenBank/DDBJ databases">
        <title>Comparative genomics of the lactic acid bacteria isolated from the honey bee gut.</title>
        <authorList>
            <person name="Ellegaard K.M."/>
            <person name="Tamarit D."/>
            <person name="Javelind E."/>
            <person name="Olofsson T."/>
            <person name="Andersson S.G."/>
            <person name="Vasquez A."/>
        </authorList>
    </citation>
    <scope>NUCLEOTIDE SEQUENCE [LARGE SCALE GENOMIC DNA]</scope>
    <source>
        <strain evidence="14 15">Hon2</strain>
    </source>
</reference>
<evidence type="ECO:0000256" key="2">
    <source>
        <dbReference type="ARBA" id="ARBA00007465"/>
    </source>
</evidence>
<comment type="similarity">
    <text evidence="2 9 10">Belongs to the universal ribosomal protein uS4 family.</text>
</comment>
<dbReference type="SUPFAM" id="SSF55174">
    <property type="entry name" value="Alpha-L RNA-binding motif"/>
    <property type="match status" value="1"/>
</dbReference>
<dbReference type="RefSeq" id="WP_045922911.1">
    <property type="nucleotide sequence ID" value="NZ_JAAEDY010000001.1"/>
</dbReference>
<dbReference type="PANTHER" id="PTHR11831:SF4">
    <property type="entry name" value="SMALL RIBOSOMAL SUBUNIT PROTEIN US4M"/>
    <property type="match status" value="1"/>
</dbReference>
<dbReference type="GO" id="GO:0019843">
    <property type="term" value="F:rRNA binding"/>
    <property type="evidence" value="ECO:0007669"/>
    <property type="project" value="UniProtKB-UniRule"/>
</dbReference>
<dbReference type="SMART" id="SM01390">
    <property type="entry name" value="Ribosomal_S4"/>
    <property type="match status" value="1"/>
</dbReference>
<dbReference type="PATRIC" id="fig|1218508.4.peg.1037"/>
<sequence>MSRYTGPTWKKSRRLGISLSGTGKELARRPYAPGQHGQNNRNKLSEYGTQLREKQKLRLMYGLNERQFRNTFLRAGKIRQGKHGENFMALLESRLDSVVYRLGWAVTRAQARQLVNHGHILVDGHRVDIPSYEVKPGQEISLRQRSKDLQIVKDALEANVGRPPFVEFDENTMTGKLIRLPQRDELEPEIDESLVVEFYNQIL</sequence>
<dbReference type="EMBL" id="JXBZ01000008">
    <property type="protein sequence ID" value="KJY48649.1"/>
    <property type="molecule type" value="Genomic_DNA"/>
</dbReference>
<dbReference type="Pfam" id="PF01479">
    <property type="entry name" value="S4"/>
    <property type="match status" value="1"/>
</dbReference>
<evidence type="ECO:0000256" key="3">
    <source>
        <dbReference type="ARBA" id="ARBA00022730"/>
    </source>
</evidence>
<dbReference type="GO" id="GO:0003735">
    <property type="term" value="F:structural constituent of ribosome"/>
    <property type="evidence" value="ECO:0007669"/>
    <property type="project" value="InterPro"/>
</dbReference>
<dbReference type="InterPro" id="IPR001912">
    <property type="entry name" value="Ribosomal_uS4_N"/>
</dbReference>
<dbReference type="NCBIfam" id="TIGR01017">
    <property type="entry name" value="rpsD_bact"/>
    <property type="match status" value="1"/>
</dbReference>
<evidence type="ECO:0000256" key="7">
    <source>
        <dbReference type="ARBA" id="ARBA00025813"/>
    </source>
</evidence>
<dbReference type="NCBIfam" id="NF003717">
    <property type="entry name" value="PRK05327.1"/>
    <property type="match status" value="1"/>
</dbReference>
<evidence type="ECO:0000256" key="1">
    <source>
        <dbReference type="ARBA" id="ARBA00003866"/>
    </source>
</evidence>
<accession>A0A0F4KRN1</accession>